<comment type="caution">
    <text evidence="1">The sequence shown here is derived from an EMBL/GenBank/DDBJ whole genome shotgun (WGS) entry which is preliminary data.</text>
</comment>
<dbReference type="AlphaFoldDB" id="A0A5N8WV03"/>
<name>A0A5N8WV03_9ACTN</name>
<dbReference type="Proteomes" id="UP000373149">
    <property type="component" value="Unassembled WGS sequence"/>
</dbReference>
<dbReference type="EMBL" id="VMNX01000089">
    <property type="protein sequence ID" value="MPY51233.1"/>
    <property type="molecule type" value="Genomic_DNA"/>
</dbReference>
<reference evidence="1 2" key="1">
    <citation type="submission" date="2019-09" db="EMBL/GenBank/DDBJ databases">
        <authorList>
            <person name="Duangmal K."/>
            <person name="Teo W.F.A."/>
            <person name="Lipun K."/>
        </authorList>
    </citation>
    <scope>NUCLEOTIDE SEQUENCE [LARGE SCALE GENOMIC DNA]</scope>
    <source>
        <strain evidence="1 2">K1PN6</strain>
    </source>
</reference>
<evidence type="ECO:0000313" key="1">
    <source>
        <dbReference type="EMBL" id="MPY51233.1"/>
    </source>
</evidence>
<accession>A0A5N8WV03</accession>
<proteinExistence type="predicted"/>
<keyword evidence="2" id="KW-1185">Reference proteome</keyword>
<dbReference type="Gene3D" id="3.40.630.30">
    <property type="match status" value="1"/>
</dbReference>
<gene>
    <name evidence="1" type="ORF">FPZ41_22815</name>
</gene>
<sequence>MAASSDQRASGFVFNEMTGVRAPYRGRGISVAMKTYGIGFPGICGVSTARTVHHPLNVSAIAMNRSMGYADAAW</sequence>
<organism evidence="1 2">
    <name type="scientific">Streptomyces acidicola</name>
    <dbReference type="NCBI Taxonomy" id="2596892"/>
    <lineage>
        <taxon>Bacteria</taxon>
        <taxon>Bacillati</taxon>
        <taxon>Actinomycetota</taxon>
        <taxon>Actinomycetes</taxon>
        <taxon>Kitasatosporales</taxon>
        <taxon>Streptomycetaceae</taxon>
        <taxon>Streptomyces</taxon>
    </lineage>
</organism>
<evidence type="ECO:0000313" key="2">
    <source>
        <dbReference type="Proteomes" id="UP000373149"/>
    </source>
</evidence>
<protein>
    <submittedName>
        <fullName evidence="1">Uncharacterized protein</fullName>
    </submittedName>
</protein>